<gene>
    <name evidence="1" type="ORF">ABO01nite_23360</name>
</gene>
<dbReference type="InterPro" id="IPR013321">
    <property type="entry name" value="Arc_rbn_hlx_hlx"/>
</dbReference>
<protein>
    <submittedName>
        <fullName evidence="1">Uncharacterized protein</fullName>
    </submittedName>
</protein>
<proteinExistence type="predicted"/>
<comment type="caution">
    <text evidence="1">The sequence shown here is derived from an EMBL/GenBank/DDBJ whole genome shotgun (WGS) entry which is preliminary data.</text>
</comment>
<dbReference type="Proteomes" id="UP000321287">
    <property type="component" value="Unassembled WGS sequence"/>
</dbReference>
<keyword evidence="2" id="KW-1185">Reference proteome</keyword>
<dbReference type="GO" id="GO:0006355">
    <property type="term" value="P:regulation of DNA-templated transcription"/>
    <property type="evidence" value="ECO:0007669"/>
    <property type="project" value="InterPro"/>
</dbReference>
<reference evidence="1 2" key="1">
    <citation type="submission" date="2019-07" db="EMBL/GenBank/DDBJ databases">
        <title>Whole genome shotgun sequence of Asaia bogorensis NBRC 16594.</title>
        <authorList>
            <person name="Hosoyama A."/>
            <person name="Uohara A."/>
            <person name="Ohji S."/>
            <person name="Ichikawa N."/>
        </authorList>
    </citation>
    <scope>NUCLEOTIDE SEQUENCE [LARGE SCALE GENOMIC DNA]</scope>
    <source>
        <strain evidence="1 2">NBRC 16594</strain>
    </source>
</reference>
<dbReference type="AlphaFoldDB" id="A0AAN4U336"/>
<evidence type="ECO:0000313" key="1">
    <source>
        <dbReference type="EMBL" id="GEL54329.1"/>
    </source>
</evidence>
<dbReference type="KEGG" id="abg:Asbog_01555"/>
<sequence length="171" mass="19713">MTDNATDSLFKLRLTGQLRQRLEAEAAKRGLTLTGEILRRIDETFSDVSDRLTELEKAESARNTLFERMNDRLWHIERGLESALRQGELRVFRYRESGSDVILTRTDIVGRMLVVVKDGQIIAGEYLRLEDIQGQKVALQHSFPYAHDVIIVHSDGSGNFYELPWATREHR</sequence>
<dbReference type="GeneID" id="78226597"/>
<dbReference type="EMBL" id="BJVS01000007">
    <property type="protein sequence ID" value="GEL54329.1"/>
    <property type="molecule type" value="Genomic_DNA"/>
</dbReference>
<name>A0AAN4U336_9PROT</name>
<dbReference type="RefSeq" id="WP_062164689.1">
    <property type="nucleotide sequence ID" value="NZ_AP014690.1"/>
</dbReference>
<dbReference type="SUPFAM" id="SSF47598">
    <property type="entry name" value="Ribbon-helix-helix"/>
    <property type="match status" value="1"/>
</dbReference>
<accession>A0AAN4U336</accession>
<dbReference type="InterPro" id="IPR010985">
    <property type="entry name" value="Ribbon_hlx_hlx"/>
</dbReference>
<organism evidence="1 2">
    <name type="scientific">Asaia bogorensis NBRC 16594</name>
    <dbReference type="NCBI Taxonomy" id="1231624"/>
    <lineage>
        <taxon>Bacteria</taxon>
        <taxon>Pseudomonadati</taxon>
        <taxon>Pseudomonadota</taxon>
        <taxon>Alphaproteobacteria</taxon>
        <taxon>Acetobacterales</taxon>
        <taxon>Acetobacteraceae</taxon>
        <taxon>Asaia</taxon>
    </lineage>
</organism>
<evidence type="ECO:0000313" key="2">
    <source>
        <dbReference type="Proteomes" id="UP000321287"/>
    </source>
</evidence>
<dbReference type="Gene3D" id="1.10.1220.10">
    <property type="entry name" value="Met repressor-like"/>
    <property type="match status" value="1"/>
</dbReference>